<organism evidence="27 28">
    <name type="scientific">Galemys pyrenaicus</name>
    <name type="common">Iberian desman</name>
    <name type="synonym">Pyrenean desman</name>
    <dbReference type="NCBI Taxonomy" id="202257"/>
    <lineage>
        <taxon>Eukaryota</taxon>
        <taxon>Metazoa</taxon>
        <taxon>Chordata</taxon>
        <taxon>Craniata</taxon>
        <taxon>Vertebrata</taxon>
        <taxon>Euteleostomi</taxon>
        <taxon>Mammalia</taxon>
        <taxon>Eutheria</taxon>
        <taxon>Laurasiatheria</taxon>
        <taxon>Eulipotyphla</taxon>
        <taxon>Talpidae</taxon>
        <taxon>Galemys</taxon>
    </lineage>
</organism>
<evidence type="ECO:0000256" key="4">
    <source>
        <dbReference type="ARBA" id="ARBA00022448"/>
    </source>
</evidence>
<name>A0A8J6AIW8_GALPY</name>
<feature type="binding site" evidence="21">
    <location>
        <position position="604"/>
    </location>
    <ligand>
        <name>ATP</name>
        <dbReference type="ChEBI" id="CHEBI:30616"/>
    </ligand>
</feature>
<evidence type="ECO:0000256" key="18">
    <source>
        <dbReference type="ARBA" id="ARBA00055228"/>
    </source>
</evidence>
<evidence type="ECO:0000256" key="9">
    <source>
        <dbReference type="ARBA" id="ARBA00022840"/>
    </source>
</evidence>
<feature type="transmembrane region" description="Helical" evidence="23">
    <location>
        <begin position="988"/>
        <end position="1008"/>
    </location>
</feature>
<evidence type="ECO:0000256" key="13">
    <source>
        <dbReference type="ARBA" id="ARBA00023055"/>
    </source>
</evidence>
<dbReference type="EC" id="7.6.2.1" evidence="23"/>
<dbReference type="InterPro" id="IPR008250">
    <property type="entry name" value="ATPase_P-typ_transduc_dom_A_sf"/>
</dbReference>
<evidence type="ECO:0000256" key="14">
    <source>
        <dbReference type="ARBA" id="ARBA00023136"/>
    </source>
</evidence>
<feature type="binding site" evidence="21">
    <location>
        <position position="718"/>
    </location>
    <ligand>
        <name>ATP</name>
        <dbReference type="ChEBI" id="CHEBI:30616"/>
    </ligand>
</feature>
<proteinExistence type="inferred from homology"/>
<feature type="transmembrane region" description="Helical" evidence="23">
    <location>
        <begin position="1070"/>
        <end position="1093"/>
    </location>
</feature>
<dbReference type="Gene3D" id="2.70.150.10">
    <property type="entry name" value="Calcium-transporting ATPase, cytoplasmic transduction domain A"/>
    <property type="match status" value="1"/>
</dbReference>
<comment type="similarity">
    <text evidence="3 23">Belongs to the cation transport ATPase (P-type) (TC 3.A.3) family. Type IV subfamily.</text>
</comment>
<dbReference type="NCBIfam" id="TIGR01652">
    <property type="entry name" value="ATPase-Plipid"/>
    <property type="match status" value="1"/>
</dbReference>
<dbReference type="FunFam" id="3.40.1110.10:FF:000096">
    <property type="entry name" value="Phospholipid-transporting ATPase"/>
    <property type="match status" value="1"/>
</dbReference>
<dbReference type="GO" id="GO:0140326">
    <property type="term" value="F:ATPase-coupled intramembrane lipid transporter activity"/>
    <property type="evidence" value="ECO:0007669"/>
    <property type="project" value="UniProtKB-EC"/>
</dbReference>
<comment type="catalytic activity">
    <reaction evidence="17">
        <text>a 1,2-diacyl-sn-glycero-3-phospho-L-serine(out) + ATP + H2O = a 1,2-diacyl-sn-glycero-3-phospho-L-serine(in) + ADP + phosphate + H(+)</text>
        <dbReference type="Rhea" id="RHEA:38567"/>
        <dbReference type="ChEBI" id="CHEBI:15377"/>
        <dbReference type="ChEBI" id="CHEBI:15378"/>
        <dbReference type="ChEBI" id="CHEBI:30616"/>
        <dbReference type="ChEBI" id="CHEBI:43474"/>
        <dbReference type="ChEBI" id="CHEBI:57262"/>
        <dbReference type="ChEBI" id="CHEBI:456216"/>
    </reaction>
    <physiologicalReaction direction="left-to-right" evidence="17">
        <dbReference type="Rhea" id="RHEA:38568"/>
    </physiologicalReaction>
</comment>
<dbReference type="Pfam" id="PF16209">
    <property type="entry name" value="PhoLip_ATPase_N"/>
    <property type="match status" value="1"/>
</dbReference>
<evidence type="ECO:0000256" key="6">
    <source>
        <dbReference type="ARBA" id="ARBA00022723"/>
    </source>
</evidence>
<evidence type="ECO:0000313" key="28">
    <source>
        <dbReference type="Proteomes" id="UP000700334"/>
    </source>
</evidence>
<evidence type="ECO:0000256" key="10">
    <source>
        <dbReference type="ARBA" id="ARBA00022842"/>
    </source>
</evidence>
<dbReference type="SFLD" id="SFLDF00027">
    <property type="entry name" value="p-type_atpase"/>
    <property type="match status" value="1"/>
</dbReference>
<feature type="transmembrane region" description="Helical" evidence="23">
    <location>
        <begin position="1020"/>
        <end position="1041"/>
    </location>
</feature>
<dbReference type="InterPro" id="IPR023298">
    <property type="entry name" value="ATPase_P-typ_TM_dom_sf"/>
</dbReference>
<evidence type="ECO:0000256" key="16">
    <source>
        <dbReference type="ARBA" id="ARBA00034036"/>
    </source>
</evidence>
<keyword evidence="9 21" id="KW-0067">ATP-binding</keyword>
<dbReference type="OrthoDB" id="377733at2759"/>
<feature type="binding site" evidence="21">
    <location>
        <position position="885"/>
    </location>
    <ligand>
        <name>ATP</name>
        <dbReference type="ChEBI" id="CHEBI:30616"/>
    </ligand>
</feature>
<dbReference type="Gene3D" id="3.40.50.1000">
    <property type="entry name" value="HAD superfamily/HAD-like"/>
    <property type="match status" value="1"/>
</dbReference>
<feature type="binding site" evidence="22">
    <location>
        <position position="445"/>
    </location>
    <ligand>
        <name>Mg(2+)</name>
        <dbReference type="ChEBI" id="CHEBI:18420"/>
    </ligand>
</feature>
<dbReference type="InterPro" id="IPR018303">
    <property type="entry name" value="ATPase_P-typ_P_site"/>
</dbReference>
<feature type="transmembrane region" description="Helical" evidence="23">
    <location>
        <begin position="1170"/>
        <end position="1192"/>
    </location>
</feature>
<feature type="transmembrane region" description="Helical" evidence="23">
    <location>
        <begin position="92"/>
        <end position="109"/>
    </location>
</feature>
<feature type="domain" description="P-type ATPase N-terminal" evidence="25">
    <location>
        <begin position="45"/>
        <end position="120"/>
    </location>
</feature>
<dbReference type="InterPro" id="IPR032630">
    <property type="entry name" value="P_typ_ATPase_c"/>
</dbReference>
<feature type="binding site" evidence="21">
    <location>
        <position position="446"/>
    </location>
    <ligand>
        <name>ATP</name>
        <dbReference type="ChEBI" id="CHEBI:30616"/>
    </ligand>
</feature>
<evidence type="ECO:0000259" key="25">
    <source>
        <dbReference type="Pfam" id="PF16209"/>
    </source>
</evidence>
<evidence type="ECO:0000256" key="23">
    <source>
        <dbReference type="RuleBase" id="RU362033"/>
    </source>
</evidence>
<evidence type="ECO:0000313" key="27">
    <source>
        <dbReference type="EMBL" id="KAG8519165.1"/>
    </source>
</evidence>
<dbReference type="GO" id="GO:0007030">
    <property type="term" value="P:Golgi organization"/>
    <property type="evidence" value="ECO:0007669"/>
    <property type="project" value="TreeGrafter"/>
</dbReference>
<dbReference type="GO" id="GO:0045332">
    <property type="term" value="P:phospholipid translocation"/>
    <property type="evidence" value="ECO:0007669"/>
    <property type="project" value="TreeGrafter"/>
</dbReference>
<feature type="transmembrane region" description="Helical" evidence="23">
    <location>
        <begin position="1294"/>
        <end position="1317"/>
    </location>
</feature>
<protein>
    <recommendedName>
        <fullName evidence="23">Phospholipid-transporting ATPase</fullName>
        <ecNumber evidence="23">7.6.2.1</ecNumber>
    </recommendedName>
</protein>
<dbReference type="GO" id="GO:0005524">
    <property type="term" value="F:ATP binding"/>
    <property type="evidence" value="ECO:0007669"/>
    <property type="project" value="UniProtKB-UniRule"/>
</dbReference>
<evidence type="ECO:0000256" key="12">
    <source>
        <dbReference type="ARBA" id="ARBA00022989"/>
    </source>
</evidence>
<evidence type="ECO:0000256" key="8">
    <source>
        <dbReference type="ARBA" id="ARBA00022824"/>
    </source>
</evidence>
<keyword evidence="28" id="KW-1185">Reference proteome</keyword>
<keyword evidence="12 23" id="KW-1133">Transmembrane helix</keyword>
<dbReference type="CDD" id="cd02073">
    <property type="entry name" value="P-type_ATPase_APLT_Dnf-like"/>
    <property type="match status" value="1"/>
</dbReference>
<feature type="active site" description="4-aspartylphosphate intermediate" evidence="20">
    <location>
        <position position="445"/>
    </location>
</feature>
<accession>A0A8J6AIW8</accession>
<dbReference type="SFLD" id="SFLDS00003">
    <property type="entry name" value="Haloacid_Dehalogenase"/>
    <property type="match status" value="1"/>
</dbReference>
<dbReference type="GO" id="GO:0005802">
    <property type="term" value="C:trans-Golgi network"/>
    <property type="evidence" value="ECO:0007669"/>
    <property type="project" value="TreeGrafter"/>
</dbReference>
<reference evidence="27" key="1">
    <citation type="journal article" date="2021" name="Evol. Appl.">
        <title>The genome of the Pyrenean desman and the effects of bottlenecks and inbreeding on the genomic landscape of an endangered species.</title>
        <authorList>
            <person name="Escoda L."/>
            <person name="Castresana J."/>
        </authorList>
    </citation>
    <scope>NUCLEOTIDE SEQUENCE</scope>
    <source>
        <strain evidence="27">IBE-C5619</strain>
    </source>
</reference>
<dbReference type="SUPFAM" id="SSF56784">
    <property type="entry name" value="HAD-like"/>
    <property type="match status" value="1"/>
</dbReference>
<feature type="binding site" evidence="22">
    <location>
        <position position="447"/>
    </location>
    <ligand>
        <name>Mg(2+)</name>
        <dbReference type="ChEBI" id="CHEBI:18420"/>
    </ligand>
</feature>
<dbReference type="InterPro" id="IPR036412">
    <property type="entry name" value="HAD-like_sf"/>
</dbReference>
<keyword evidence="7 21" id="KW-0547">Nucleotide-binding</keyword>
<keyword evidence="8" id="KW-0256">Endoplasmic reticulum</keyword>
<feature type="binding site" evidence="21">
    <location>
        <position position="879"/>
    </location>
    <ligand>
        <name>ATP</name>
        <dbReference type="ChEBI" id="CHEBI:30616"/>
    </ligand>
</feature>
<evidence type="ECO:0000256" key="24">
    <source>
        <dbReference type="SAM" id="MobiDB-lite"/>
    </source>
</evidence>
<dbReference type="Proteomes" id="UP000700334">
    <property type="component" value="Unassembled WGS sequence"/>
</dbReference>
<feature type="binding site" evidence="21">
    <location>
        <position position="540"/>
    </location>
    <ligand>
        <name>ATP</name>
        <dbReference type="ChEBI" id="CHEBI:30616"/>
    </ligand>
</feature>
<feature type="binding site" evidence="21">
    <location>
        <position position="719"/>
    </location>
    <ligand>
        <name>ATP</name>
        <dbReference type="ChEBI" id="CHEBI:30616"/>
    </ligand>
</feature>
<comment type="catalytic activity">
    <reaction evidence="16 23">
        <text>ATP + H2O + phospholipidSide 1 = ADP + phosphate + phospholipidSide 2.</text>
        <dbReference type="EC" id="7.6.2.1"/>
    </reaction>
</comment>
<feature type="binding site" evidence="22">
    <location>
        <position position="909"/>
    </location>
    <ligand>
        <name>Mg(2+)</name>
        <dbReference type="ChEBI" id="CHEBI:18420"/>
    </ligand>
</feature>
<comment type="cofactor">
    <cofactor evidence="1 22">
        <name>Mg(2+)</name>
        <dbReference type="ChEBI" id="CHEBI:18420"/>
    </cofactor>
</comment>
<evidence type="ECO:0000256" key="2">
    <source>
        <dbReference type="ARBA" id="ARBA00004477"/>
    </source>
</evidence>
<keyword evidence="14 23" id="KW-0472">Membrane</keyword>
<dbReference type="Pfam" id="PF13246">
    <property type="entry name" value="Cation_ATPase"/>
    <property type="match status" value="1"/>
</dbReference>
<evidence type="ECO:0000256" key="3">
    <source>
        <dbReference type="ARBA" id="ARBA00008109"/>
    </source>
</evidence>
<keyword evidence="6 22" id="KW-0479">Metal-binding</keyword>
<dbReference type="SUPFAM" id="SSF81660">
    <property type="entry name" value="Metal cation-transporting ATPase, ATP-binding domain N"/>
    <property type="match status" value="1"/>
</dbReference>
<feature type="transmembrane region" description="Helical" evidence="23">
    <location>
        <begin position="378"/>
        <end position="404"/>
    </location>
</feature>
<evidence type="ECO:0000256" key="20">
    <source>
        <dbReference type="PIRSR" id="PIRSR606539-1"/>
    </source>
</evidence>
<feature type="binding site" evidence="21">
    <location>
        <position position="445"/>
    </location>
    <ligand>
        <name>ATP</name>
        <dbReference type="ChEBI" id="CHEBI:30616"/>
    </ligand>
</feature>
<feature type="binding site" evidence="21">
    <location>
        <position position="581"/>
    </location>
    <ligand>
        <name>ATP</name>
        <dbReference type="ChEBI" id="CHEBI:30616"/>
    </ligand>
</feature>
<feature type="transmembrane region" description="Helical" evidence="23">
    <location>
        <begin position="1105"/>
        <end position="1127"/>
    </location>
</feature>
<feature type="binding site" evidence="21">
    <location>
        <position position="909"/>
    </location>
    <ligand>
        <name>ATP</name>
        <dbReference type="ChEBI" id="CHEBI:30616"/>
    </ligand>
</feature>
<dbReference type="InterPro" id="IPR032631">
    <property type="entry name" value="P-type_ATPase_N"/>
</dbReference>
<dbReference type="InterPro" id="IPR044492">
    <property type="entry name" value="P_typ_ATPase_HD_dom"/>
</dbReference>
<evidence type="ECO:0000256" key="11">
    <source>
        <dbReference type="ARBA" id="ARBA00022967"/>
    </source>
</evidence>
<keyword evidence="10 22" id="KW-0460">Magnesium</keyword>
<feature type="domain" description="P-type ATPase C-terminal" evidence="26">
    <location>
        <begin position="957"/>
        <end position="1125"/>
    </location>
</feature>
<comment type="subcellular location">
    <subcellularLocation>
        <location evidence="19">Cytoplasmic vesicle</location>
        <location evidence="19">Secretory vesicle</location>
        <location evidence="19">Acrosome membrane</location>
        <topology evidence="19">Multi-pass membrane protein</topology>
    </subcellularLocation>
    <subcellularLocation>
        <location evidence="2">Endoplasmic reticulum membrane</location>
        <topology evidence="2">Multi-pass membrane protein</topology>
    </subcellularLocation>
    <subcellularLocation>
        <location evidence="23">Membrane</location>
        <topology evidence="23">Multi-pass membrane protein</topology>
    </subcellularLocation>
</comment>
<dbReference type="InterPro" id="IPR023214">
    <property type="entry name" value="HAD_sf"/>
</dbReference>
<dbReference type="PANTHER" id="PTHR24092">
    <property type="entry name" value="PROBABLE PHOSPHOLIPID-TRANSPORTING ATPASE"/>
    <property type="match status" value="1"/>
</dbReference>
<dbReference type="SUPFAM" id="SSF81653">
    <property type="entry name" value="Calcium ATPase, transduction domain A"/>
    <property type="match status" value="1"/>
</dbReference>
<evidence type="ECO:0000256" key="7">
    <source>
        <dbReference type="ARBA" id="ARBA00022741"/>
    </source>
</evidence>
<dbReference type="InterPro" id="IPR006539">
    <property type="entry name" value="P-type_ATPase_IV"/>
</dbReference>
<dbReference type="GO" id="GO:0002080">
    <property type="term" value="C:acrosomal membrane"/>
    <property type="evidence" value="ECO:0007669"/>
    <property type="project" value="UniProtKB-SubCell"/>
</dbReference>
<keyword evidence="11 23" id="KW-1278">Translocase</keyword>
<keyword evidence="15" id="KW-0968">Cytoplasmic vesicle</keyword>
<dbReference type="Pfam" id="PF16212">
    <property type="entry name" value="PhoLip_ATPase_C"/>
    <property type="match status" value="1"/>
</dbReference>
<dbReference type="GO" id="GO:0000287">
    <property type="term" value="F:magnesium ion binding"/>
    <property type="evidence" value="ECO:0007669"/>
    <property type="project" value="UniProtKB-UniRule"/>
</dbReference>
<keyword evidence="4" id="KW-0813">Transport</keyword>
<dbReference type="SFLD" id="SFLDG00002">
    <property type="entry name" value="C1.7:_P-type_atpase_like"/>
    <property type="match status" value="1"/>
</dbReference>
<feature type="binding site" evidence="21">
    <location>
        <position position="637"/>
    </location>
    <ligand>
        <name>ATP</name>
        <dbReference type="ChEBI" id="CHEBI:30616"/>
    </ligand>
</feature>
<evidence type="ECO:0000256" key="19">
    <source>
        <dbReference type="ARBA" id="ARBA00060440"/>
    </source>
</evidence>
<evidence type="ECO:0000256" key="15">
    <source>
        <dbReference type="ARBA" id="ARBA00023329"/>
    </source>
</evidence>
<feature type="compositionally biased region" description="Polar residues" evidence="24">
    <location>
        <begin position="1440"/>
        <end position="1461"/>
    </location>
</feature>
<gene>
    <name evidence="27" type="ORF">J0S82_005991</name>
</gene>
<evidence type="ECO:0000256" key="21">
    <source>
        <dbReference type="PIRSR" id="PIRSR606539-2"/>
    </source>
</evidence>
<evidence type="ECO:0000256" key="1">
    <source>
        <dbReference type="ARBA" id="ARBA00001946"/>
    </source>
</evidence>
<feature type="transmembrane region" description="Helical" evidence="23">
    <location>
        <begin position="330"/>
        <end position="353"/>
    </location>
</feature>
<dbReference type="GO" id="GO:0005886">
    <property type="term" value="C:plasma membrane"/>
    <property type="evidence" value="ECO:0007669"/>
    <property type="project" value="TreeGrafter"/>
</dbReference>
<dbReference type="InterPro" id="IPR023299">
    <property type="entry name" value="ATPase_P-typ_cyto_dom_N"/>
</dbReference>
<dbReference type="EMBL" id="JAGFMF010011614">
    <property type="protein sequence ID" value="KAG8519165.1"/>
    <property type="molecule type" value="Genomic_DNA"/>
</dbReference>
<comment type="function">
    <text evidence="18">P4-ATPase flippase which catalyzes the hydrolysis of ATP coupled to the transport of aminophospholipids from the outer to the inner leaflet of various membranes and ensures the maintenance of asymmetric distribution of phospholipids. Phospholipid translocation also seems to be implicated in vesicle formation and in uptake of lipid signaling molecules. May be responsible for the maintenance of asymmetric distribution of phosphatidylserine (PS) in spermatozoa membranes. Involved in acrosome reactions and binding of spermatozoa to zona pellucida.</text>
</comment>
<keyword evidence="5 23" id="KW-0812">Transmembrane</keyword>
<evidence type="ECO:0000256" key="5">
    <source>
        <dbReference type="ARBA" id="ARBA00022692"/>
    </source>
</evidence>
<evidence type="ECO:0000256" key="17">
    <source>
        <dbReference type="ARBA" id="ARBA00051303"/>
    </source>
</evidence>
<dbReference type="PROSITE" id="PS00154">
    <property type="entry name" value="ATPASE_E1_E2"/>
    <property type="match status" value="1"/>
</dbReference>
<feature type="compositionally biased region" description="Basic residues" evidence="24">
    <location>
        <begin position="1408"/>
        <end position="1425"/>
    </location>
</feature>
<feature type="region of interest" description="Disordered" evidence="24">
    <location>
        <begin position="1379"/>
        <end position="1490"/>
    </location>
</feature>
<evidence type="ECO:0000259" key="26">
    <source>
        <dbReference type="Pfam" id="PF16212"/>
    </source>
</evidence>
<sequence>MSLREYLGFRVDGRPGELSPTSMGSLAYQEDYEEEKNSAFTWEVKANSRAYNSRFKEKVFLCWRRRKYKTNIIRTAKYNVFSFLPLNLYEQFHRMSNIYFLLVIILQAFPEISTLPWFTLFAPFVCLLLIRATRDLVDDIGRHRNDRIINNRPCQILQGKRFLWRRWMNICVGDLVCLHKDSIVPADLLLLASTEPSSLCYVETADIDGETNLKFRQAPMVTHHELTSMRMMECFQEPAMPSAPDCPSPTGKVVCEEPNSRMHHFVGCLEWKGKKYPLDSGNILLRGCKIRNTDTCYGMVIYAGFDTKIMKNCGKFHLKRTKIDLLVNKLVLLVQIFLSLVLISAALTLGFWYQVQEFKAHYYVSHKHAHGVLMETFLIFWGFLILLSAMVPMALFIIAEFIYLGNSVFINWDEQMYYEPKDLPAMARSTSLNDQLGQVEYIFSDKTGTLTQNIMTFKKCCIEGCVYGPDAKSSYMVNPYLWNKFADGKLLFYNAELLHAVQSKKDKMVQEFWRLLAICHTVMVQEKGNQLLYQAASPDEEALVTAARNFGYVFLSRTQDSITVMELGKERVYKVLAMMDFNSVRKRMSVLVRNPEGTIYLYTKGADTVIFERLYRKGEMEWTTEEALASFAQETLRTLCLAYKEVDEDTYEHWHRRHQEASILLQNRAQALHQVYEEMEQDLQLLGVTAIEDKLQDGVPETIQCLKQGNIKVWVLTGDKQETAVNIGFACQLLSENMLILEEKEIVRSRSQILETYWEKNNNLRQAKGRAEDQASPKISMAMVISGDLLDQLFLSLRKEPRVLIQSAEESWQELGEQRADFLQARRVSQIWQLLGMQHRSSRLAPQDQELNGSKNFEAQRERAFVSLALKCQAVICCRVTPKQKALIVALVKKYQNVVTLAIGDGANDVNMIKSGCRAAGPRGRTAGGRLGPMAVRVLTAADIGVGLAGQEGMQAVQNSDYVLAQFCFLQRLLLVHGRWSYMRVCKFLRYFIYKTIASMMGQVWFAFYSGFSAQPLYEGWFLALFNLLYSTLPVLFIGLFEQDVSAERSLQLPELYMAGQKDELFNYRVFFQAIAHGMFTSVVNFFMTLWLYHDMASPASPGDYQSFTVVMALSSLLSITVEVGAAHAPPGLGALRSAGPAQGPRGHLQGSRLPGNFSLPGQVILIIKYWTVLSVLAILLSLSAYVVMTWATQSFWLFRISPTTFSFLCEPPGRVLGGGARCRPGLTQVWPHWALSRPLRLWLLSGDLHRAPWGHRARPWCGTQSRFWKALSRLRCDPALSPDADRNVLTHPFVLLVVLLNVSLNTLPVLALRVIYHTLTKPRPKVEVEAPPSEEIITVEPAHYLQREARGRRSSYAFSHREGYADLITQGTILRRTPGANSMLADPTMPMPYEEEPTSSQVEPSRWHSRRASLLGRKHRHRSMAHSDDLQPASVPGVGSSSLTGSPSYLENQFSISKNLPPTPEWQAGPMQENSSTSTTQEAPAGPKH</sequence>
<dbReference type="SUPFAM" id="SSF81665">
    <property type="entry name" value="Calcium ATPase, transmembrane domain M"/>
    <property type="match status" value="1"/>
</dbReference>
<feature type="compositionally biased region" description="Polar residues" evidence="24">
    <location>
        <begin position="1473"/>
        <end position="1483"/>
    </location>
</feature>
<evidence type="ECO:0000256" key="22">
    <source>
        <dbReference type="PIRSR" id="PIRSR606539-3"/>
    </source>
</evidence>
<feature type="binding site" evidence="21">
    <location>
        <position position="908"/>
    </location>
    <ligand>
        <name>ATP</name>
        <dbReference type="ChEBI" id="CHEBI:30616"/>
    </ligand>
</feature>
<dbReference type="FunFam" id="3.40.50.1000:FF:000001">
    <property type="entry name" value="Phospholipid-transporting ATPase IC"/>
    <property type="match status" value="1"/>
</dbReference>
<feature type="binding site" evidence="22">
    <location>
        <position position="905"/>
    </location>
    <ligand>
        <name>Mg(2+)</name>
        <dbReference type="ChEBI" id="CHEBI:18420"/>
    </ligand>
</feature>
<feature type="binding site" evidence="21">
    <location>
        <position position="447"/>
    </location>
    <ligand>
        <name>ATP</name>
        <dbReference type="ChEBI" id="CHEBI:30616"/>
    </ligand>
</feature>
<dbReference type="Gene3D" id="3.40.1110.10">
    <property type="entry name" value="Calcium-transporting ATPase, cytoplasmic domain N"/>
    <property type="match status" value="1"/>
</dbReference>
<feature type="binding site" evidence="21">
    <location>
        <position position="717"/>
    </location>
    <ligand>
        <name>ATP</name>
        <dbReference type="ChEBI" id="CHEBI:30616"/>
    </ligand>
</feature>
<dbReference type="GO" id="GO:0005789">
    <property type="term" value="C:endoplasmic reticulum membrane"/>
    <property type="evidence" value="ECO:0007669"/>
    <property type="project" value="UniProtKB-SubCell"/>
</dbReference>
<keyword evidence="13" id="KW-0445">Lipid transport</keyword>
<dbReference type="PANTHER" id="PTHR24092:SF78">
    <property type="entry name" value="PHOSPHOLIPID-TRANSPORTING ATPASE IK"/>
    <property type="match status" value="1"/>
</dbReference>
<comment type="caution">
    <text evidence="27">The sequence shown here is derived from an EMBL/GenBank/DDBJ whole genome shotgun (WGS) entry which is preliminary data.</text>
</comment>